<reference evidence="2" key="1">
    <citation type="submission" date="2019-12" db="EMBL/GenBank/DDBJ databases">
        <authorList>
            <person name="Scholes J."/>
        </authorList>
    </citation>
    <scope>NUCLEOTIDE SEQUENCE</scope>
</reference>
<organism evidence="2 3">
    <name type="scientific">Striga hermonthica</name>
    <name type="common">Purple witchweed</name>
    <name type="synonym">Buchnera hermonthica</name>
    <dbReference type="NCBI Taxonomy" id="68872"/>
    <lineage>
        <taxon>Eukaryota</taxon>
        <taxon>Viridiplantae</taxon>
        <taxon>Streptophyta</taxon>
        <taxon>Embryophyta</taxon>
        <taxon>Tracheophyta</taxon>
        <taxon>Spermatophyta</taxon>
        <taxon>Magnoliopsida</taxon>
        <taxon>eudicotyledons</taxon>
        <taxon>Gunneridae</taxon>
        <taxon>Pentapetalae</taxon>
        <taxon>asterids</taxon>
        <taxon>lamiids</taxon>
        <taxon>Lamiales</taxon>
        <taxon>Orobanchaceae</taxon>
        <taxon>Buchnereae</taxon>
        <taxon>Striga</taxon>
    </lineage>
</organism>
<accession>A0A9N7MGY7</accession>
<feature type="non-terminal residue" evidence="2">
    <location>
        <position position="1"/>
    </location>
</feature>
<evidence type="ECO:0000259" key="1">
    <source>
        <dbReference type="Pfam" id="PF22936"/>
    </source>
</evidence>
<keyword evidence="3" id="KW-1185">Reference proteome</keyword>
<protein>
    <recommendedName>
        <fullName evidence="1">Retrovirus-related Pol polyprotein from transposon TNT 1-94-like beta-barrel domain-containing protein</fullName>
    </recommendedName>
</protein>
<dbReference type="Pfam" id="PF22936">
    <property type="entry name" value="Pol_BBD"/>
    <property type="match status" value="1"/>
</dbReference>
<feature type="domain" description="Retrovirus-related Pol polyprotein from transposon TNT 1-94-like beta-barrel" evidence="1">
    <location>
        <begin position="24"/>
        <end position="67"/>
    </location>
</feature>
<name>A0A9N7MGY7_STRHE</name>
<feature type="non-terminal residue" evidence="2">
    <location>
        <position position="79"/>
    </location>
</feature>
<dbReference type="InterPro" id="IPR054722">
    <property type="entry name" value="PolX-like_BBD"/>
</dbReference>
<sequence length="79" mass="8570">WVAKKSFNCFPSVLSLRTSLKGKWYLDSGCSRHMTGEPSYLMNIQPSSNGEVTFGDRVSNKVIGTGCSNLGGIPKLTDV</sequence>
<dbReference type="OrthoDB" id="912202at2759"/>
<comment type="caution">
    <text evidence="2">The sequence shown here is derived from an EMBL/GenBank/DDBJ whole genome shotgun (WGS) entry which is preliminary data.</text>
</comment>
<dbReference type="EMBL" id="CACSLK010006836">
    <property type="protein sequence ID" value="CAA0810799.1"/>
    <property type="molecule type" value="Genomic_DNA"/>
</dbReference>
<gene>
    <name evidence="2" type="ORF">SHERM_01038</name>
</gene>
<dbReference type="AlphaFoldDB" id="A0A9N7MGY7"/>
<dbReference type="Proteomes" id="UP001153555">
    <property type="component" value="Unassembled WGS sequence"/>
</dbReference>
<evidence type="ECO:0000313" key="3">
    <source>
        <dbReference type="Proteomes" id="UP001153555"/>
    </source>
</evidence>
<evidence type="ECO:0000313" key="2">
    <source>
        <dbReference type="EMBL" id="CAA0810799.1"/>
    </source>
</evidence>
<proteinExistence type="predicted"/>